<protein>
    <submittedName>
        <fullName evidence="2">Uncharacterized protein</fullName>
    </submittedName>
</protein>
<sequence length="835" mass="91434">MQSNLAFSEETKIVLSSINASSSLVIEEDQSVENCNDAFELLLPAVLNKENLDVLEAHLGLGGGGDWWIDPSRNPIEVDSNGNRDEGAILDVEASCKIWYRTPFDRDPEFCNNSYHLLNRLNELAKIKGLIEEASLRKHSPNELRLNDSDRQIYHSTLSVNGSMDFKNFLSHPNRDIQNIDPQLDLRRSLNSSIGEYSNLQGTYALRKQNNNKKTPLREVFDARAQEVDSAMYCEKPKPPFSQAVYSGLPQLHRSQRPASPHATPNNNVSPNISNRKISSNPNDTLLVPGATSSPYQKASSKKQSVLSRTYSKEQMDLLKEVNDYPLNESVPKVPSLLSRSHALTTSLPISDNEGDMDVTRSLDISSGVNQISQSHSATELVTKGRKISEKFNASYSSMRSSDVFELARLQETHLREHSGSRSKLDCSNTSLTESSFGDEKHRKHKSSAAGSIGQKSGSGLSSCGVSATHSHEEIAIVDTNDRPERQHTIIAKECFNPLSSSADYEPKVNMIADVHSSINLDQTHVLTLPSKPLNSTYDAPDFKRVYDCDSTSQTDELKNLRPIIDSIDSTVNTINDCTTQESNSVAHISHPNGEMMKPKESEHQPDTYELNSYVTVLENNSDSALPTKHDEDTKSGKNSVSQSEPGLEQSIPHLPDSASNVKYLQSSQATQSITKPVNNNTTIPSRQSGLKIPSKTSIPLPNGSISRLPMLSQKMPSMSISSRVGSRKTSITGPEQGSFDRSINKTQPSLRNNPSSNNSIHSSGSSVSSNNIKTNQTSNSTKSLPKSSASSTVQQRPVPSRITLPSGTSGSTTTIRKPKVPSFGSSRGKSSGRS</sequence>
<feature type="compositionally biased region" description="Low complexity" evidence="1">
    <location>
        <begin position="749"/>
        <end position="793"/>
    </location>
</feature>
<feature type="compositionally biased region" description="Polar residues" evidence="1">
    <location>
        <begin position="291"/>
        <end position="309"/>
    </location>
</feature>
<feature type="compositionally biased region" description="Polar residues" evidence="1">
    <location>
        <begin position="426"/>
        <end position="436"/>
    </location>
</feature>
<feature type="region of interest" description="Disordered" evidence="1">
    <location>
        <begin position="583"/>
        <end position="605"/>
    </location>
</feature>
<reference evidence="2 3" key="1">
    <citation type="submission" date="2018-11" db="EMBL/GenBank/DDBJ databases">
        <authorList>
            <consortium name="Pathogen Informatics"/>
        </authorList>
    </citation>
    <scope>NUCLEOTIDE SEQUENCE [LARGE SCALE GENOMIC DNA]</scope>
    <source>
        <strain evidence="2 3">Zambia</strain>
    </source>
</reference>
<dbReference type="AlphaFoldDB" id="A0A183LJW5"/>
<dbReference type="Proteomes" id="UP000277204">
    <property type="component" value="Unassembled WGS sequence"/>
</dbReference>
<feature type="compositionally biased region" description="Polar residues" evidence="1">
    <location>
        <begin position="715"/>
        <end position="748"/>
    </location>
</feature>
<name>A0A183LJW5_9TREM</name>
<feature type="region of interest" description="Disordered" evidence="1">
    <location>
        <begin position="253"/>
        <end position="309"/>
    </location>
</feature>
<feature type="compositionally biased region" description="Basic and acidic residues" evidence="1">
    <location>
        <begin position="416"/>
        <end position="425"/>
    </location>
</feature>
<evidence type="ECO:0000256" key="1">
    <source>
        <dbReference type="SAM" id="MobiDB-lite"/>
    </source>
</evidence>
<dbReference type="EMBL" id="UZAI01001257">
    <property type="protein sequence ID" value="VDO60011.1"/>
    <property type="molecule type" value="Genomic_DNA"/>
</dbReference>
<feature type="region of interest" description="Disordered" evidence="1">
    <location>
        <begin position="416"/>
        <end position="465"/>
    </location>
</feature>
<evidence type="ECO:0000313" key="3">
    <source>
        <dbReference type="Proteomes" id="UP000277204"/>
    </source>
</evidence>
<feature type="region of interest" description="Disordered" evidence="1">
    <location>
        <begin position="623"/>
        <end position="835"/>
    </location>
</feature>
<proteinExistence type="predicted"/>
<feature type="compositionally biased region" description="Polar residues" evidence="1">
    <location>
        <begin position="454"/>
        <end position="465"/>
    </location>
</feature>
<gene>
    <name evidence="2" type="ORF">SMRZ_LOCUS4092</name>
</gene>
<accession>A0A183LJW5</accession>
<feature type="compositionally biased region" description="Polar residues" evidence="1">
    <location>
        <begin position="263"/>
        <end position="284"/>
    </location>
</feature>
<organism evidence="2 3">
    <name type="scientific">Schistosoma margrebowiei</name>
    <dbReference type="NCBI Taxonomy" id="48269"/>
    <lineage>
        <taxon>Eukaryota</taxon>
        <taxon>Metazoa</taxon>
        <taxon>Spiralia</taxon>
        <taxon>Lophotrochozoa</taxon>
        <taxon>Platyhelminthes</taxon>
        <taxon>Trematoda</taxon>
        <taxon>Digenea</taxon>
        <taxon>Strigeidida</taxon>
        <taxon>Schistosomatoidea</taxon>
        <taxon>Schistosomatidae</taxon>
        <taxon>Schistosoma</taxon>
    </lineage>
</organism>
<feature type="compositionally biased region" description="Low complexity" evidence="1">
    <location>
        <begin position="823"/>
        <end position="835"/>
    </location>
</feature>
<evidence type="ECO:0000313" key="2">
    <source>
        <dbReference type="EMBL" id="VDO60011.1"/>
    </source>
</evidence>
<keyword evidence="3" id="KW-1185">Reference proteome</keyword>
<feature type="compositionally biased region" description="Polar residues" evidence="1">
    <location>
        <begin position="658"/>
        <end position="706"/>
    </location>
</feature>